<comment type="caution">
    <text evidence="1">The sequence shown here is derived from an EMBL/GenBank/DDBJ whole genome shotgun (WGS) entry which is preliminary data.</text>
</comment>
<dbReference type="Gene3D" id="3.90.190.10">
    <property type="entry name" value="Protein tyrosine phosphatase superfamily"/>
    <property type="match status" value="1"/>
</dbReference>
<dbReference type="SUPFAM" id="SSF52799">
    <property type="entry name" value="(Phosphotyrosine protein) phosphatases II"/>
    <property type="match status" value="1"/>
</dbReference>
<name>A0A2C5YTH8_9HYPO</name>
<dbReference type="OrthoDB" id="9988524at2759"/>
<reference evidence="1 2" key="1">
    <citation type="submission" date="2017-06" db="EMBL/GenBank/DDBJ databases">
        <title>Ant-infecting Ophiocordyceps genomes reveal a high diversity of potential behavioral manipulation genes and a possible major role for enterotoxins.</title>
        <authorList>
            <person name="De Bekker C."/>
            <person name="Evans H.C."/>
            <person name="Brachmann A."/>
            <person name="Hughes D.P."/>
        </authorList>
    </citation>
    <scope>NUCLEOTIDE SEQUENCE [LARGE SCALE GENOMIC DNA]</scope>
    <source>
        <strain evidence="1 2">1348a</strain>
    </source>
</reference>
<organism evidence="1 2">
    <name type="scientific">Ophiocordyceps australis</name>
    <dbReference type="NCBI Taxonomy" id="1399860"/>
    <lineage>
        <taxon>Eukaryota</taxon>
        <taxon>Fungi</taxon>
        <taxon>Dikarya</taxon>
        <taxon>Ascomycota</taxon>
        <taxon>Pezizomycotina</taxon>
        <taxon>Sordariomycetes</taxon>
        <taxon>Hypocreomycetidae</taxon>
        <taxon>Hypocreales</taxon>
        <taxon>Ophiocordycipitaceae</taxon>
        <taxon>Ophiocordyceps</taxon>
    </lineage>
</organism>
<dbReference type="Proteomes" id="UP000224854">
    <property type="component" value="Unassembled WGS sequence"/>
</dbReference>
<evidence type="ECO:0000313" key="2">
    <source>
        <dbReference type="Proteomes" id="UP000224854"/>
    </source>
</evidence>
<dbReference type="InterPro" id="IPR029021">
    <property type="entry name" value="Prot-tyrosine_phosphatase-like"/>
</dbReference>
<accession>A0A2C5YTH8</accession>
<dbReference type="EMBL" id="NJEU01000753">
    <property type="protein sequence ID" value="PHH70820.1"/>
    <property type="molecule type" value="Genomic_DNA"/>
</dbReference>
<sequence>MTRSARLTGRSALARRTWTIGAYEDLRLRTIAIDILETSGPEIVRVLRTVTKALKSESGTCLLMDSEGRHRSGLVTALILLLVLEDSGESVKGIIEELNVGFQAPAWARLWQQKEAMAHYDEAPYWIGDDVPQALDALWAYLWVEHRGVANYLDGIGFRRSEQAELFKEITVDWSY</sequence>
<keyword evidence="2" id="KW-1185">Reference proteome</keyword>
<dbReference type="AlphaFoldDB" id="A0A2C5YTH8"/>
<protein>
    <submittedName>
        <fullName evidence="1">Uncharacterized protein</fullName>
    </submittedName>
</protein>
<evidence type="ECO:0000313" key="1">
    <source>
        <dbReference type="EMBL" id="PHH70820.1"/>
    </source>
</evidence>
<gene>
    <name evidence="1" type="ORF">CDD82_6906</name>
</gene>
<proteinExistence type="predicted"/>